<gene>
    <name evidence="2" type="ORF">SAMN05216559_0146</name>
</gene>
<evidence type="ECO:0000256" key="1">
    <source>
        <dbReference type="SAM" id="MobiDB-lite"/>
    </source>
</evidence>
<keyword evidence="3" id="KW-1185">Reference proteome</keyword>
<proteinExistence type="predicted"/>
<dbReference type="OrthoDB" id="275732at2157"/>
<feature type="region of interest" description="Disordered" evidence="1">
    <location>
        <begin position="121"/>
        <end position="150"/>
    </location>
</feature>
<sequence>MSGDTNFSRRALIKRVGACSVAGITASGITSASPTRDRSREREETGDGANGSSKESIRQTSAKEVYELYRETYGKDVARKAKSLWVEYANAVLEDRLSHSKAFARFKQQLADYSPEFRRALENQEKQSEREQLSPLQQSVADGNVDPDDESVSVIGGVSTQDNQDILLIDGQENGSGVVGFRKSDYDTGKNHLLCITATPGAGDVRQEVWLEGNIYVQNGGPHDIVLEYFENGGVIGASASYDVWVMEEGDSHKTWHDLKSVNSSVNGSGSIGTRYNFADDTVYNVGIRLKCVASGLGKAAADFHTINGPSEILPGDSPYRHLEAKTLRISEDG</sequence>
<name>A0A1I6K3S8_9EURY</name>
<dbReference type="EMBL" id="FOZK01000001">
    <property type="protein sequence ID" value="SFR85879.1"/>
    <property type="molecule type" value="Genomic_DNA"/>
</dbReference>
<feature type="region of interest" description="Disordered" evidence="1">
    <location>
        <begin position="29"/>
        <end position="61"/>
    </location>
</feature>
<accession>A0A1I6K3S8</accession>
<evidence type="ECO:0000313" key="2">
    <source>
        <dbReference type="EMBL" id="SFR85879.1"/>
    </source>
</evidence>
<dbReference type="RefSeq" id="WP_143117605.1">
    <property type="nucleotide sequence ID" value="NZ_FOZK01000001.1"/>
</dbReference>
<feature type="compositionally biased region" description="Basic and acidic residues" evidence="1">
    <location>
        <begin position="35"/>
        <end position="45"/>
    </location>
</feature>
<organism evidence="2 3">
    <name type="scientific">Halomicrobium zhouii</name>
    <dbReference type="NCBI Taxonomy" id="767519"/>
    <lineage>
        <taxon>Archaea</taxon>
        <taxon>Methanobacteriati</taxon>
        <taxon>Methanobacteriota</taxon>
        <taxon>Stenosarchaea group</taxon>
        <taxon>Halobacteria</taxon>
        <taxon>Halobacteriales</taxon>
        <taxon>Haloarculaceae</taxon>
        <taxon>Halomicrobium</taxon>
    </lineage>
</organism>
<evidence type="ECO:0000313" key="3">
    <source>
        <dbReference type="Proteomes" id="UP000199062"/>
    </source>
</evidence>
<feature type="compositionally biased region" description="Basic and acidic residues" evidence="1">
    <location>
        <begin position="121"/>
        <end position="132"/>
    </location>
</feature>
<feature type="compositionally biased region" description="Polar residues" evidence="1">
    <location>
        <begin position="50"/>
        <end position="61"/>
    </location>
</feature>
<reference evidence="2 3" key="1">
    <citation type="submission" date="2016-10" db="EMBL/GenBank/DDBJ databases">
        <authorList>
            <person name="de Groot N.N."/>
        </authorList>
    </citation>
    <scope>NUCLEOTIDE SEQUENCE [LARGE SCALE GENOMIC DNA]</scope>
    <source>
        <strain evidence="2 3">CGMCC 1.10457</strain>
    </source>
</reference>
<dbReference type="AlphaFoldDB" id="A0A1I6K3S8"/>
<protein>
    <submittedName>
        <fullName evidence="2">Uncharacterized protein</fullName>
    </submittedName>
</protein>
<dbReference type="Proteomes" id="UP000199062">
    <property type="component" value="Unassembled WGS sequence"/>
</dbReference>